<reference evidence="2" key="1">
    <citation type="submission" date="2016-10" db="EMBL/GenBank/DDBJ databases">
        <authorList>
            <person name="Varghese N."/>
            <person name="Submissions S."/>
        </authorList>
    </citation>
    <scope>NUCLEOTIDE SEQUENCE [LARGE SCALE GENOMIC DNA]</scope>
    <source>
        <strain evidence="2">OV426</strain>
    </source>
</reference>
<dbReference type="RefSeq" id="WP_090962133.1">
    <property type="nucleotide sequence ID" value="NZ_FOVG01000001.1"/>
</dbReference>
<dbReference type="OrthoDB" id="6546933at2"/>
<dbReference type="AlphaFoldDB" id="A0A1I4Z5E9"/>
<protein>
    <recommendedName>
        <fullName evidence="3">Biofilm development protein YmgB/AriR</fullName>
    </recommendedName>
</protein>
<name>A0A1I4Z5E9_9GAMM</name>
<sequence>METKYTKDAIYICRLMFGQAVLELLVDNQPITNRALEEKIKVMLPDAQPELIYSVALDLLNDTLC</sequence>
<dbReference type="EMBL" id="FOVG01000001">
    <property type="protein sequence ID" value="SFN45506.1"/>
    <property type="molecule type" value="Genomic_DNA"/>
</dbReference>
<accession>A0A1I4Z5E9</accession>
<evidence type="ECO:0000313" key="2">
    <source>
        <dbReference type="Proteomes" id="UP000198968"/>
    </source>
</evidence>
<organism evidence="1 2">
    <name type="scientific">Candidatus Pantoea varia</name>
    <dbReference type="NCBI Taxonomy" id="1881036"/>
    <lineage>
        <taxon>Bacteria</taxon>
        <taxon>Pseudomonadati</taxon>
        <taxon>Pseudomonadota</taxon>
        <taxon>Gammaproteobacteria</taxon>
        <taxon>Enterobacterales</taxon>
        <taxon>Erwiniaceae</taxon>
        <taxon>Pantoea</taxon>
    </lineage>
</organism>
<keyword evidence="2" id="KW-1185">Reference proteome</keyword>
<gene>
    <name evidence="1" type="ORF">SAMN05428971_1481</name>
</gene>
<dbReference type="Proteomes" id="UP000198968">
    <property type="component" value="Unassembled WGS sequence"/>
</dbReference>
<evidence type="ECO:0008006" key="3">
    <source>
        <dbReference type="Google" id="ProtNLM"/>
    </source>
</evidence>
<proteinExistence type="predicted"/>
<evidence type="ECO:0000313" key="1">
    <source>
        <dbReference type="EMBL" id="SFN45506.1"/>
    </source>
</evidence>